<organism evidence="11 12">
    <name type="scientific">Nocardioides potassii</name>
    <dbReference type="NCBI Taxonomy" id="2911371"/>
    <lineage>
        <taxon>Bacteria</taxon>
        <taxon>Bacillati</taxon>
        <taxon>Actinomycetota</taxon>
        <taxon>Actinomycetes</taxon>
        <taxon>Propionibacteriales</taxon>
        <taxon>Nocardioidaceae</taxon>
        <taxon>Nocardioides</taxon>
    </lineage>
</organism>
<evidence type="ECO:0000256" key="5">
    <source>
        <dbReference type="ARBA" id="ARBA00022692"/>
    </source>
</evidence>
<evidence type="ECO:0000313" key="11">
    <source>
        <dbReference type="EMBL" id="MCF6378547.1"/>
    </source>
</evidence>
<evidence type="ECO:0000256" key="2">
    <source>
        <dbReference type="ARBA" id="ARBA00006739"/>
    </source>
</evidence>
<feature type="region of interest" description="Disordered" evidence="8">
    <location>
        <begin position="320"/>
        <end position="347"/>
    </location>
</feature>
<accession>A0ABS9HBI2</accession>
<evidence type="ECO:0000313" key="12">
    <source>
        <dbReference type="Proteomes" id="UP001201161"/>
    </source>
</evidence>
<evidence type="ECO:0000256" key="7">
    <source>
        <dbReference type="ARBA" id="ARBA00023136"/>
    </source>
</evidence>
<dbReference type="CDD" id="cd04187">
    <property type="entry name" value="DPM1_like_bac"/>
    <property type="match status" value="1"/>
</dbReference>
<dbReference type="InterPro" id="IPR001173">
    <property type="entry name" value="Glyco_trans_2-like"/>
</dbReference>
<dbReference type="EMBL" id="JAKJHZ010000007">
    <property type="protein sequence ID" value="MCF6378547.1"/>
    <property type="molecule type" value="Genomic_DNA"/>
</dbReference>
<keyword evidence="6 9" id="KW-1133">Transmembrane helix</keyword>
<feature type="domain" description="Glycosyltransferase 2-like" evidence="10">
    <location>
        <begin position="16"/>
        <end position="177"/>
    </location>
</feature>
<evidence type="ECO:0000256" key="8">
    <source>
        <dbReference type="SAM" id="MobiDB-lite"/>
    </source>
</evidence>
<dbReference type="Proteomes" id="UP001201161">
    <property type="component" value="Unassembled WGS sequence"/>
</dbReference>
<feature type="transmembrane region" description="Helical" evidence="9">
    <location>
        <begin position="271"/>
        <end position="297"/>
    </location>
</feature>
<evidence type="ECO:0000256" key="4">
    <source>
        <dbReference type="ARBA" id="ARBA00022679"/>
    </source>
</evidence>
<evidence type="ECO:0000256" key="9">
    <source>
        <dbReference type="SAM" id="Phobius"/>
    </source>
</evidence>
<dbReference type="InterPro" id="IPR050256">
    <property type="entry name" value="Glycosyltransferase_2"/>
</dbReference>
<dbReference type="PANTHER" id="PTHR48090">
    <property type="entry name" value="UNDECAPRENYL-PHOSPHATE 4-DEOXY-4-FORMAMIDO-L-ARABINOSE TRANSFERASE-RELATED"/>
    <property type="match status" value="1"/>
</dbReference>
<feature type="compositionally biased region" description="Basic and acidic residues" evidence="8">
    <location>
        <begin position="320"/>
        <end position="334"/>
    </location>
</feature>
<evidence type="ECO:0000259" key="10">
    <source>
        <dbReference type="Pfam" id="PF00535"/>
    </source>
</evidence>
<evidence type="ECO:0000256" key="3">
    <source>
        <dbReference type="ARBA" id="ARBA00022676"/>
    </source>
</evidence>
<keyword evidence="3" id="KW-0328">Glycosyltransferase</keyword>
<comment type="caution">
    <text evidence="11">The sequence shown here is derived from an EMBL/GenBank/DDBJ whole genome shotgun (WGS) entry which is preliminary data.</text>
</comment>
<proteinExistence type="inferred from homology"/>
<dbReference type="Gene3D" id="3.90.550.10">
    <property type="entry name" value="Spore Coat Polysaccharide Biosynthesis Protein SpsA, Chain A"/>
    <property type="match status" value="1"/>
</dbReference>
<feature type="transmembrane region" description="Helical" evidence="9">
    <location>
        <begin position="238"/>
        <end position="259"/>
    </location>
</feature>
<dbReference type="RefSeq" id="WP_236402598.1">
    <property type="nucleotide sequence ID" value="NZ_JAKJHZ010000007.1"/>
</dbReference>
<evidence type="ECO:0000256" key="6">
    <source>
        <dbReference type="ARBA" id="ARBA00022989"/>
    </source>
</evidence>
<gene>
    <name evidence="11" type="ORF">L2K70_13125</name>
</gene>
<sequence>MAGTDAPRRQRLAFLLPVYNESDGIAEFHRVLQETAAVLEADLDVQFVYVDDGSRDDSRERLIALREQDPRVVVIGLSRNFGHQKAVTAALDAVDADAVVIMDTDLQDPPAVTVELVERWRAGADVVYAQRRSRTDTWFKRTTADVFYRVLERTSSIEIPRNTGDFRLLDRRVVEELRRYREHNRFLRGLTSYVGFQQEAVLYDRDARFAGTTGYPLKKMVQFAGDGIFGFSTAPLVLISRIGFFFSALSAVGILYALGVRLLTPERAVPGWAFLAIILLLVGGVQITMLGILGSYLGRVYTEVQQRPLYAVSLRAGSPWRDETSYRPDRHASDNVDPADLGRASRG</sequence>
<reference evidence="11 12" key="1">
    <citation type="submission" date="2022-01" db="EMBL/GenBank/DDBJ databases">
        <title>Nocardioides sp. nov., an actinomycete isolated from mining soil.</title>
        <authorList>
            <person name="Liu L."/>
        </authorList>
    </citation>
    <scope>NUCLEOTIDE SEQUENCE [LARGE SCALE GENOMIC DNA]</scope>
    <source>
        <strain evidence="11 12">KLBMP 9356</strain>
    </source>
</reference>
<keyword evidence="4" id="KW-0808">Transferase</keyword>
<dbReference type="PANTHER" id="PTHR48090:SF1">
    <property type="entry name" value="PROPHAGE BACTOPRENOL GLUCOSYL TRANSFERASE HOMOLOG"/>
    <property type="match status" value="1"/>
</dbReference>
<dbReference type="Pfam" id="PF00535">
    <property type="entry name" value="Glycos_transf_2"/>
    <property type="match status" value="1"/>
</dbReference>
<comment type="similarity">
    <text evidence="2">Belongs to the glycosyltransferase 2 family.</text>
</comment>
<protein>
    <submittedName>
        <fullName evidence="11">Glycosyltransferase family 2 protein</fullName>
    </submittedName>
</protein>
<keyword evidence="7 9" id="KW-0472">Membrane</keyword>
<dbReference type="SUPFAM" id="SSF53448">
    <property type="entry name" value="Nucleotide-diphospho-sugar transferases"/>
    <property type="match status" value="1"/>
</dbReference>
<evidence type="ECO:0000256" key="1">
    <source>
        <dbReference type="ARBA" id="ARBA00004141"/>
    </source>
</evidence>
<comment type="subcellular location">
    <subcellularLocation>
        <location evidence="1">Membrane</location>
        <topology evidence="1">Multi-pass membrane protein</topology>
    </subcellularLocation>
</comment>
<name>A0ABS9HBI2_9ACTN</name>
<keyword evidence="12" id="KW-1185">Reference proteome</keyword>
<dbReference type="InterPro" id="IPR029044">
    <property type="entry name" value="Nucleotide-diphossugar_trans"/>
</dbReference>
<keyword evidence="5 9" id="KW-0812">Transmembrane</keyword>